<dbReference type="STRING" id="599839.J4GM31"/>
<keyword evidence="3" id="KW-0342">GTP-binding</keyword>
<keyword evidence="4" id="KW-0636">Prenylation</keyword>
<evidence type="ECO:0008006" key="8">
    <source>
        <dbReference type="Google" id="ProtNLM"/>
    </source>
</evidence>
<keyword evidence="2" id="KW-0547">Nucleotide-binding</keyword>
<dbReference type="GO" id="GO:0032889">
    <property type="term" value="P:regulation of vacuole fusion, non-autophagic"/>
    <property type="evidence" value="ECO:0007669"/>
    <property type="project" value="TreeGrafter"/>
</dbReference>
<comment type="similarity">
    <text evidence="1">Belongs to the small GTPase superfamily. Rab family.</text>
</comment>
<dbReference type="PROSITE" id="PS51421">
    <property type="entry name" value="RAS"/>
    <property type="match status" value="1"/>
</dbReference>
<evidence type="ECO:0000256" key="2">
    <source>
        <dbReference type="ARBA" id="ARBA00022741"/>
    </source>
</evidence>
<keyword evidence="7" id="KW-1185">Reference proteome</keyword>
<dbReference type="InParanoid" id="J4GM31"/>
<feature type="compositionally biased region" description="Basic residues" evidence="5">
    <location>
        <begin position="195"/>
        <end position="208"/>
    </location>
</feature>
<dbReference type="GO" id="GO:0000329">
    <property type="term" value="C:fungal-type vacuole membrane"/>
    <property type="evidence" value="ECO:0007669"/>
    <property type="project" value="TreeGrafter"/>
</dbReference>
<gene>
    <name evidence="6" type="ORF">FIBRA_02000</name>
</gene>
<dbReference type="SMART" id="SM00174">
    <property type="entry name" value="RHO"/>
    <property type="match status" value="1"/>
</dbReference>
<dbReference type="GO" id="GO:0005525">
    <property type="term" value="F:GTP binding"/>
    <property type="evidence" value="ECO:0007669"/>
    <property type="project" value="UniProtKB-KW"/>
</dbReference>
<evidence type="ECO:0000256" key="3">
    <source>
        <dbReference type="ARBA" id="ARBA00023134"/>
    </source>
</evidence>
<dbReference type="RefSeq" id="XP_012179258.1">
    <property type="nucleotide sequence ID" value="XM_012323868.1"/>
</dbReference>
<dbReference type="OrthoDB" id="9989112at2759"/>
<dbReference type="InterPro" id="IPR005225">
    <property type="entry name" value="Small_GTP-bd"/>
</dbReference>
<organism evidence="6 7">
    <name type="scientific">Fibroporia radiculosa</name>
    <dbReference type="NCBI Taxonomy" id="599839"/>
    <lineage>
        <taxon>Eukaryota</taxon>
        <taxon>Fungi</taxon>
        <taxon>Dikarya</taxon>
        <taxon>Basidiomycota</taxon>
        <taxon>Agaricomycotina</taxon>
        <taxon>Agaricomycetes</taxon>
        <taxon>Polyporales</taxon>
        <taxon>Fibroporiaceae</taxon>
        <taxon>Fibroporia</taxon>
    </lineage>
</organism>
<dbReference type="Pfam" id="PF00071">
    <property type="entry name" value="Ras"/>
    <property type="match status" value="1"/>
</dbReference>
<dbReference type="NCBIfam" id="TIGR00231">
    <property type="entry name" value="small_GTP"/>
    <property type="match status" value="1"/>
</dbReference>
<dbReference type="InterPro" id="IPR027417">
    <property type="entry name" value="P-loop_NTPase"/>
</dbReference>
<reference evidence="6 7" key="1">
    <citation type="journal article" date="2012" name="Appl. Environ. Microbiol.">
        <title>Short-read sequencing for genomic analysis of the brown rot fungus Fibroporia radiculosa.</title>
        <authorList>
            <person name="Tang J.D."/>
            <person name="Perkins A.D."/>
            <person name="Sonstegard T.S."/>
            <person name="Schroeder S.G."/>
            <person name="Burgess S.C."/>
            <person name="Diehl S.V."/>
        </authorList>
    </citation>
    <scope>NUCLEOTIDE SEQUENCE [LARGE SCALE GENOMIC DNA]</scope>
    <source>
        <strain evidence="6 7">TFFH 294</strain>
    </source>
</reference>
<feature type="region of interest" description="Disordered" evidence="5">
    <location>
        <begin position="194"/>
        <end position="217"/>
    </location>
</feature>
<dbReference type="SMART" id="SM00175">
    <property type="entry name" value="RAB"/>
    <property type="match status" value="1"/>
</dbReference>
<dbReference type="PANTHER" id="PTHR47981:SF20">
    <property type="entry name" value="RAS-RELATED PROTEIN RAB-7A"/>
    <property type="match status" value="1"/>
</dbReference>
<name>J4GM31_9APHY</name>
<dbReference type="GO" id="GO:0003924">
    <property type="term" value="F:GTPase activity"/>
    <property type="evidence" value="ECO:0007669"/>
    <property type="project" value="InterPro"/>
</dbReference>
<dbReference type="Proteomes" id="UP000006352">
    <property type="component" value="Unassembled WGS sequence"/>
</dbReference>
<dbReference type="EMBL" id="HE796958">
    <property type="protein sequence ID" value="CCL99975.1"/>
    <property type="molecule type" value="Genomic_DNA"/>
</dbReference>
<dbReference type="PRINTS" id="PR00449">
    <property type="entry name" value="RASTRNSFRMNG"/>
</dbReference>
<proteinExistence type="inferred from homology"/>
<evidence type="ECO:0000256" key="4">
    <source>
        <dbReference type="ARBA" id="ARBA00023289"/>
    </source>
</evidence>
<dbReference type="FunFam" id="3.40.50.300:FF:001447">
    <property type="entry name" value="Ras-related protein Rab-1B"/>
    <property type="match status" value="1"/>
</dbReference>
<keyword evidence="4" id="KW-0449">Lipoprotein</keyword>
<dbReference type="PANTHER" id="PTHR47981">
    <property type="entry name" value="RAB FAMILY"/>
    <property type="match status" value="1"/>
</dbReference>
<dbReference type="HOGENOM" id="CLU_685333_0_0_1"/>
<dbReference type="PROSITE" id="PS51419">
    <property type="entry name" value="RAB"/>
    <property type="match status" value="1"/>
</dbReference>
<feature type="region of interest" description="Disordered" evidence="5">
    <location>
        <begin position="250"/>
        <end position="283"/>
    </location>
</feature>
<accession>J4GM31</accession>
<feature type="compositionally biased region" description="Low complexity" evidence="5">
    <location>
        <begin position="297"/>
        <end position="315"/>
    </location>
</feature>
<evidence type="ECO:0000256" key="1">
    <source>
        <dbReference type="ARBA" id="ARBA00006270"/>
    </source>
</evidence>
<feature type="region of interest" description="Disordered" evidence="5">
    <location>
        <begin position="296"/>
        <end position="324"/>
    </location>
</feature>
<dbReference type="SUPFAM" id="SSF52540">
    <property type="entry name" value="P-loop containing nucleoside triphosphate hydrolases"/>
    <property type="match status" value="1"/>
</dbReference>
<dbReference type="AlphaFoldDB" id="J4GM31"/>
<evidence type="ECO:0000313" key="7">
    <source>
        <dbReference type="Proteomes" id="UP000006352"/>
    </source>
</evidence>
<dbReference type="CDD" id="cd00154">
    <property type="entry name" value="Rab"/>
    <property type="match status" value="1"/>
</dbReference>
<dbReference type="InterPro" id="IPR001806">
    <property type="entry name" value="Small_GTPase"/>
</dbReference>
<evidence type="ECO:0000313" key="6">
    <source>
        <dbReference type="EMBL" id="CCL99975.1"/>
    </source>
</evidence>
<dbReference type="GO" id="GO:0005770">
    <property type="term" value="C:late endosome"/>
    <property type="evidence" value="ECO:0007669"/>
    <property type="project" value="TreeGrafter"/>
</dbReference>
<sequence length="391" mass="42584">MRTVKVVVIGASGVGKTSLRNQYISGRFTTGYRATIGADFITKSVPHYNSPEENITLQIWDTAGQERFSSLSSAFFRGADAAILIFDVNQPDSLRALVRWWSEFRDKAPIPDEEVEDFCCVVVGNKIDMLDSAHPNKPRVSEADAMQLLDELVPPSSLSLTLPPIMDVDQEDGQAVEDTPLSPTTPSKSIDILTRHHRRSVSKSRSRSRSTIFRGGTLGTMTTTHTVYHTPSSSIFDAFESALSSPARPLSTASVASSSPRSLSPGPARVPRRQPSASSVSSVPTITPSLFLRDRATSASTTPASAPSPSHSLSALPPPPERRPKLFFSSAKTGEGVADIFEYVARRVVMQCEYEEALEARTLHIQDADDTIRLSRTPTDNRRLMTSCCGS</sequence>
<protein>
    <recommendedName>
        <fullName evidence="8">Ras-domain-containing protein</fullName>
    </recommendedName>
</protein>
<dbReference type="Gene3D" id="3.40.50.300">
    <property type="entry name" value="P-loop containing nucleotide triphosphate hydrolases"/>
    <property type="match status" value="1"/>
</dbReference>
<dbReference type="SMART" id="SM00173">
    <property type="entry name" value="RAS"/>
    <property type="match status" value="1"/>
</dbReference>
<dbReference type="GeneID" id="24094886"/>
<evidence type="ECO:0000256" key="5">
    <source>
        <dbReference type="SAM" id="MobiDB-lite"/>
    </source>
</evidence>